<dbReference type="Gene3D" id="2.60.40.2610">
    <property type="entry name" value="Outer membrane usher protein FimD, plug domain"/>
    <property type="match status" value="1"/>
</dbReference>
<evidence type="ECO:0000256" key="8">
    <source>
        <dbReference type="ARBA" id="ARBA00023136"/>
    </source>
</evidence>
<evidence type="ECO:0000256" key="5">
    <source>
        <dbReference type="ARBA" id="ARBA00022558"/>
    </source>
</evidence>
<evidence type="ECO:0000256" key="3">
    <source>
        <dbReference type="ARBA" id="ARBA00022448"/>
    </source>
</evidence>
<dbReference type="InterPro" id="IPR042186">
    <property type="entry name" value="FimD_plug_dom"/>
</dbReference>
<dbReference type="GO" id="GO:0009297">
    <property type="term" value="P:pilus assembly"/>
    <property type="evidence" value="ECO:0007669"/>
    <property type="project" value="InterPro"/>
</dbReference>
<dbReference type="InterPro" id="IPR000015">
    <property type="entry name" value="Fimb_usher"/>
</dbReference>
<dbReference type="SUPFAM" id="SSF141729">
    <property type="entry name" value="FimD N-terminal domain-like"/>
    <property type="match status" value="1"/>
</dbReference>
<evidence type="ECO:0000256" key="1">
    <source>
        <dbReference type="ARBA" id="ARBA00004571"/>
    </source>
</evidence>
<comment type="similarity">
    <text evidence="2">Belongs to the fimbrial export usher family.</text>
</comment>
<evidence type="ECO:0000256" key="6">
    <source>
        <dbReference type="ARBA" id="ARBA00022692"/>
    </source>
</evidence>
<dbReference type="InterPro" id="IPR043142">
    <property type="entry name" value="PapC-like_C_sf"/>
</dbReference>
<dbReference type="AlphaFoldDB" id="A0A2A7U4W5"/>
<dbReference type="Gene3D" id="3.10.20.410">
    <property type="match status" value="1"/>
</dbReference>
<proteinExistence type="inferred from homology"/>
<evidence type="ECO:0000256" key="7">
    <source>
        <dbReference type="ARBA" id="ARBA00022729"/>
    </source>
</evidence>
<feature type="domain" description="PapC N-terminal" evidence="12">
    <location>
        <begin position="44"/>
        <end position="182"/>
    </location>
</feature>
<keyword evidence="8" id="KW-0472">Membrane</keyword>
<dbReference type="Pfam" id="PF13953">
    <property type="entry name" value="PapC_C"/>
    <property type="match status" value="1"/>
</dbReference>
<name>A0A2A7U4W5_EDWTA</name>
<dbReference type="STRING" id="636.AAW15_11430"/>
<evidence type="ECO:0000256" key="9">
    <source>
        <dbReference type="ARBA" id="ARBA00023237"/>
    </source>
</evidence>
<dbReference type="Gene3D" id="2.60.40.3110">
    <property type="match status" value="1"/>
</dbReference>
<dbReference type="PANTHER" id="PTHR30451:SF21">
    <property type="entry name" value="FIMBRIAL USHER DOMAIN-CONTAINING PROTEIN YDET-RELATED"/>
    <property type="match status" value="1"/>
</dbReference>
<feature type="domain" description="PapC-like C-terminal" evidence="11">
    <location>
        <begin position="785"/>
        <end position="844"/>
    </location>
</feature>
<dbReference type="InterPro" id="IPR025885">
    <property type="entry name" value="PapC_N"/>
</dbReference>
<evidence type="ECO:0000256" key="4">
    <source>
        <dbReference type="ARBA" id="ARBA00022452"/>
    </source>
</evidence>
<evidence type="ECO:0000313" key="14">
    <source>
        <dbReference type="Proteomes" id="UP000219788"/>
    </source>
</evidence>
<dbReference type="Proteomes" id="UP000219788">
    <property type="component" value="Unassembled WGS sequence"/>
</dbReference>
<dbReference type="PANTHER" id="PTHR30451">
    <property type="entry name" value="OUTER MEMBRANE USHER PROTEIN"/>
    <property type="match status" value="1"/>
</dbReference>
<keyword evidence="3" id="KW-0813">Transport</keyword>
<evidence type="ECO:0000256" key="10">
    <source>
        <dbReference type="SAM" id="SignalP"/>
    </source>
</evidence>
<gene>
    <name evidence="13" type="ORF">CRM76_16075</name>
</gene>
<evidence type="ECO:0000313" key="13">
    <source>
        <dbReference type="EMBL" id="PEH73337.1"/>
    </source>
</evidence>
<keyword evidence="6" id="KW-0812">Transmembrane</keyword>
<sequence>MIKRGGVVQQKQLRQQRTDVARWVRLAISASTLSLLCSATARAEFNMSFVHGSENIDAAQAVAEGNALPPGKYPFAIYLNKQQVDNKDVRFVAKAGGASQPCLTVEDLLNYGVKLPDSLKPGSCVDVSATLPGASVSFDPAIQQIDLSIPQVLLAEQARGAISHTLYDQGINAAFSNYNLNYNRNANHNPGGENSEYTFLALNNGLNLWNWRLRNNMTMNKVSGQSTQWDNIATWAETDIPAWRSRLELGQASTNNTVFNSIQFRGAQLSSVDDMLPESLRGYAPVVRGVAATNARVEIRQNGYVIYSTNVAPGPFEIRDIYPHSNNGDLQVTVNEADGTRKHFTVSYSSVANMLREGIWNYQVTAGRYQNGSTTYTPSFLQGTVARGMAYGLTPYGGVLVGQNYRSAALGIAKNMGEWGAISFDAAYSDTALANGDRARGQSYRFLYSKSLNQLGTNVQLAGYRYATSGYYDFSDAVEERSRWRQGIYENSYYDPSKPQTGIADLDSRNQHRVYTTRYANKRERLDVSINQQLWQGAMLYANISSQTYWGGGGRDRTIQLGYNDAFRSISYGLYLQDTRSQYGYADRSINLSVSIPLSWGRDNRSVSLNFSGAHSRQGGDSYNAGVSGTLLDDQRMSYSVTTGHSESGGQSSALNLNYHGAYGNLDGSYSYSNSYNQVGLGASGGVLLHAGGVTLSQPLQNTIILVEAKHAHGVRVDNQSGVSIDPFGYAVVPSATPYRFNAVSLHTQDFQPGLDVPVASKQVVPTEKAIVRVRFDTFYGVSLLIHSRLAQGGYPAVGASVFNQQGRNSGTVGMNGDLYVSGVQPGEKLTLRWGNQPDQQCVLPLPHDLPPQGKTAGYQELTLSCQTQ</sequence>
<dbReference type="Pfam" id="PF00577">
    <property type="entry name" value="Usher"/>
    <property type="match status" value="1"/>
</dbReference>
<reference evidence="14" key="1">
    <citation type="submission" date="2017-09" db="EMBL/GenBank/DDBJ databases">
        <title>FDA dAtabase for Regulatory Grade micrObial Sequences (FDA-ARGOS): Supporting development and validation of Infectious Disease Dx tests.</title>
        <authorList>
            <person name="Goldberg B."/>
            <person name="Campos J."/>
            <person name="Tallon L."/>
            <person name="Sadzewicz L."/>
            <person name="Ott S."/>
            <person name="Zhao X."/>
            <person name="Nagaraj S."/>
            <person name="Vavikolanu K."/>
            <person name="Aluvathingal J."/>
            <person name="Nadendla S."/>
            <person name="Geyer C."/>
            <person name="Sichtig H."/>
        </authorList>
    </citation>
    <scope>NUCLEOTIDE SEQUENCE [LARGE SCALE GENOMIC DNA]</scope>
    <source>
        <strain evidence="14">FDAARGOS_370</strain>
    </source>
</reference>
<evidence type="ECO:0000256" key="2">
    <source>
        <dbReference type="ARBA" id="ARBA00008064"/>
    </source>
</evidence>
<dbReference type="GO" id="GO:0015473">
    <property type="term" value="F:fimbrial usher porin activity"/>
    <property type="evidence" value="ECO:0007669"/>
    <property type="project" value="InterPro"/>
</dbReference>
<accession>A0A2A7U4W5</accession>
<keyword evidence="9" id="KW-0998">Cell outer membrane</keyword>
<evidence type="ECO:0000259" key="11">
    <source>
        <dbReference type="Pfam" id="PF13953"/>
    </source>
</evidence>
<dbReference type="EMBL" id="PDDV01000013">
    <property type="protein sequence ID" value="PEH73337.1"/>
    <property type="molecule type" value="Genomic_DNA"/>
</dbReference>
<dbReference type="GO" id="GO:0009279">
    <property type="term" value="C:cell outer membrane"/>
    <property type="evidence" value="ECO:0007669"/>
    <property type="project" value="UniProtKB-SubCell"/>
</dbReference>
<dbReference type="FunFam" id="2.60.40.2610:FF:000001">
    <property type="entry name" value="Outer membrane fimbrial usher protein"/>
    <property type="match status" value="1"/>
</dbReference>
<dbReference type="InterPro" id="IPR025949">
    <property type="entry name" value="PapC-like_C"/>
</dbReference>
<organism evidence="13 14">
    <name type="scientific">Edwardsiella tarda</name>
    <dbReference type="NCBI Taxonomy" id="636"/>
    <lineage>
        <taxon>Bacteria</taxon>
        <taxon>Pseudomonadati</taxon>
        <taxon>Pseudomonadota</taxon>
        <taxon>Gammaproteobacteria</taxon>
        <taxon>Enterobacterales</taxon>
        <taxon>Hafniaceae</taxon>
        <taxon>Edwardsiella</taxon>
    </lineage>
</organism>
<keyword evidence="7 10" id="KW-0732">Signal</keyword>
<dbReference type="Gene3D" id="2.60.40.2070">
    <property type="match status" value="1"/>
</dbReference>
<dbReference type="InterPro" id="IPR037224">
    <property type="entry name" value="PapC_N_sf"/>
</dbReference>
<dbReference type="Pfam" id="PF13954">
    <property type="entry name" value="PapC_N"/>
    <property type="match status" value="1"/>
</dbReference>
<keyword evidence="5" id="KW-1029">Fimbrium biogenesis</keyword>
<comment type="subcellular location">
    <subcellularLocation>
        <location evidence="1">Cell outer membrane</location>
        <topology evidence="1">Multi-pass membrane protein</topology>
    </subcellularLocation>
</comment>
<feature type="chain" id="PRO_5013400727" evidence="10">
    <location>
        <begin position="44"/>
        <end position="869"/>
    </location>
</feature>
<comment type="caution">
    <text evidence="13">The sequence shown here is derived from an EMBL/GenBank/DDBJ whole genome shotgun (WGS) entry which is preliminary data.</text>
</comment>
<protein>
    <submittedName>
        <fullName evidence="13">Fimbrial biogenesis outer membrane usher protein</fullName>
    </submittedName>
</protein>
<keyword evidence="4" id="KW-1134">Transmembrane beta strand</keyword>
<dbReference type="FunFam" id="2.60.40.3110:FF:000001">
    <property type="entry name" value="Putative fimbrial outer membrane usher"/>
    <property type="match status" value="1"/>
</dbReference>
<evidence type="ECO:0000259" key="12">
    <source>
        <dbReference type="Pfam" id="PF13954"/>
    </source>
</evidence>
<feature type="signal peptide" evidence="10">
    <location>
        <begin position="1"/>
        <end position="43"/>
    </location>
</feature>